<dbReference type="Pfam" id="PF02518">
    <property type="entry name" value="HATPase_c"/>
    <property type="match status" value="1"/>
</dbReference>
<dbReference type="SUPFAM" id="SSF47384">
    <property type="entry name" value="Homodimeric domain of signal transducing histidine kinase"/>
    <property type="match status" value="1"/>
</dbReference>
<dbReference type="InterPro" id="IPR036097">
    <property type="entry name" value="HisK_dim/P_sf"/>
</dbReference>
<dbReference type="PRINTS" id="PR00344">
    <property type="entry name" value="BCTRLSENSOR"/>
</dbReference>
<dbReference type="InterPro" id="IPR003661">
    <property type="entry name" value="HisK_dim/P_dom"/>
</dbReference>
<dbReference type="Gene3D" id="3.30.565.10">
    <property type="entry name" value="Histidine kinase-like ATPase, C-terminal domain"/>
    <property type="match status" value="1"/>
</dbReference>
<comment type="catalytic activity">
    <reaction evidence="1">
        <text>ATP + protein L-histidine = ADP + protein N-phospho-L-histidine.</text>
        <dbReference type="EC" id="2.7.13.3"/>
    </reaction>
</comment>
<reference evidence="13 14" key="1">
    <citation type="submission" date="2023-01" db="EMBL/GenBank/DDBJ databases">
        <title>Novel species of the genus Vogesella isolated from rivers.</title>
        <authorList>
            <person name="Lu H."/>
        </authorList>
    </citation>
    <scope>NUCLEOTIDE SEQUENCE [LARGE SCALE GENOMIC DNA]</scope>
    <source>
        <strain evidence="13 14">DC21W</strain>
    </source>
</reference>
<keyword evidence="10" id="KW-0472">Membrane</keyword>
<dbReference type="EMBL" id="JAQQLF010000007">
    <property type="protein sequence ID" value="MDC7716889.1"/>
    <property type="molecule type" value="Genomic_DNA"/>
</dbReference>
<feature type="transmembrane region" description="Helical" evidence="10">
    <location>
        <begin position="136"/>
        <end position="157"/>
    </location>
</feature>
<comment type="caution">
    <text evidence="13">The sequence shown here is derived from an EMBL/GenBank/DDBJ whole genome shotgun (WGS) entry which is preliminary data.</text>
</comment>
<evidence type="ECO:0000256" key="5">
    <source>
        <dbReference type="ARBA" id="ARBA00022553"/>
    </source>
</evidence>
<keyword evidence="14" id="KW-1185">Reference proteome</keyword>
<dbReference type="Gene3D" id="1.10.287.130">
    <property type="match status" value="1"/>
</dbReference>
<accession>A0ABT5IWG0</accession>
<name>A0ABT5IWG0_9NEIS</name>
<dbReference type="GO" id="GO:0004673">
    <property type="term" value="F:protein histidine kinase activity"/>
    <property type="evidence" value="ECO:0007669"/>
    <property type="project" value="UniProtKB-EC"/>
</dbReference>
<dbReference type="InterPro" id="IPR050980">
    <property type="entry name" value="2C_sensor_his_kinase"/>
</dbReference>
<evidence type="ECO:0000256" key="8">
    <source>
        <dbReference type="ARBA" id="ARBA00022777"/>
    </source>
</evidence>
<keyword evidence="4" id="KW-1003">Cell membrane</keyword>
<dbReference type="SMART" id="SM00387">
    <property type="entry name" value="HATPase_c"/>
    <property type="match status" value="1"/>
</dbReference>
<dbReference type="CDD" id="cd06225">
    <property type="entry name" value="HAMP"/>
    <property type="match status" value="1"/>
</dbReference>
<feature type="domain" description="HAMP" evidence="12">
    <location>
        <begin position="164"/>
        <end position="210"/>
    </location>
</feature>
<dbReference type="SMART" id="SM00304">
    <property type="entry name" value="HAMP"/>
    <property type="match status" value="1"/>
</dbReference>
<evidence type="ECO:0000256" key="3">
    <source>
        <dbReference type="ARBA" id="ARBA00012438"/>
    </source>
</evidence>
<dbReference type="Pfam" id="PF00512">
    <property type="entry name" value="HisKA"/>
    <property type="match status" value="1"/>
</dbReference>
<sequence length="432" mass="48065">MRKLFIQFYLLLIFSFLVAVSLAGLVYKEVAEKAGDRALADLLKTTLTLIEHTLDGVPQPQWPAELARLDHELDFSVSLQPLQSLPLDPVSMQALLRGDIVMLEDDLTYLQRVKQSQYALVAGPMSYLVFMHELKWLDYALLTMIGLSLAIPVLLWMRPHWNELVQLENAAKQLSQGQFQARVSLAPASGLQPLARGFNHMAQSVERLLESKQTLINAVAHELRTPLARLRYRLALLDVDAANPVHEGIERDLNNIGSLIDELLLHARLSRPDLPMQPETLPAHAWLRQRLDDLTSHHPQLRVSLRVYQDSLHADPTLLARALDNLLNNAANYGQGEIELGFTILNGEQQLSVADNGHGIAEADRASVLEPFVRLDPSRGAGQGGYGLGLAIVRQIMLAHHGHIRIDDSPMGGARFTLSWPGQQSDTPMNNS</sequence>
<dbReference type="RefSeq" id="WP_272751265.1">
    <property type="nucleotide sequence ID" value="NZ_JAQQLF010000007.1"/>
</dbReference>
<evidence type="ECO:0000259" key="11">
    <source>
        <dbReference type="PROSITE" id="PS50109"/>
    </source>
</evidence>
<feature type="domain" description="Histidine kinase" evidence="11">
    <location>
        <begin position="218"/>
        <end position="424"/>
    </location>
</feature>
<evidence type="ECO:0000313" key="14">
    <source>
        <dbReference type="Proteomes" id="UP001219956"/>
    </source>
</evidence>
<keyword evidence="8 13" id="KW-0418">Kinase</keyword>
<feature type="transmembrane region" description="Helical" evidence="10">
    <location>
        <begin position="6"/>
        <end position="27"/>
    </location>
</feature>
<dbReference type="InterPro" id="IPR003594">
    <property type="entry name" value="HATPase_dom"/>
</dbReference>
<keyword evidence="5" id="KW-0597">Phosphoprotein</keyword>
<dbReference type="PROSITE" id="PS50109">
    <property type="entry name" value="HIS_KIN"/>
    <property type="match status" value="1"/>
</dbReference>
<evidence type="ECO:0000256" key="1">
    <source>
        <dbReference type="ARBA" id="ARBA00000085"/>
    </source>
</evidence>
<proteinExistence type="predicted"/>
<dbReference type="CDD" id="cd00082">
    <property type="entry name" value="HisKA"/>
    <property type="match status" value="1"/>
</dbReference>
<evidence type="ECO:0000313" key="13">
    <source>
        <dbReference type="EMBL" id="MDC7716889.1"/>
    </source>
</evidence>
<organism evidence="13 14">
    <name type="scientific">Vogesella aquatica</name>
    <dbReference type="NCBI Taxonomy" id="2984206"/>
    <lineage>
        <taxon>Bacteria</taxon>
        <taxon>Pseudomonadati</taxon>
        <taxon>Pseudomonadota</taxon>
        <taxon>Betaproteobacteria</taxon>
        <taxon>Neisseriales</taxon>
        <taxon>Chromobacteriaceae</taxon>
        <taxon>Vogesella</taxon>
    </lineage>
</organism>
<evidence type="ECO:0000259" key="12">
    <source>
        <dbReference type="PROSITE" id="PS50885"/>
    </source>
</evidence>
<evidence type="ECO:0000256" key="10">
    <source>
        <dbReference type="SAM" id="Phobius"/>
    </source>
</evidence>
<dbReference type="PANTHER" id="PTHR44936">
    <property type="entry name" value="SENSOR PROTEIN CREC"/>
    <property type="match status" value="1"/>
</dbReference>
<protein>
    <recommendedName>
        <fullName evidence="3">histidine kinase</fullName>
        <ecNumber evidence="3">2.7.13.3</ecNumber>
    </recommendedName>
</protein>
<keyword evidence="6 13" id="KW-0808">Transferase</keyword>
<dbReference type="SMART" id="SM00388">
    <property type="entry name" value="HisKA"/>
    <property type="match status" value="1"/>
</dbReference>
<evidence type="ECO:0000256" key="7">
    <source>
        <dbReference type="ARBA" id="ARBA00022741"/>
    </source>
</evidence>
<evidence type="ECO:0000256" key="9">
    <source>
        <dbReference type="ARBA" id="ARBA00022840"/>
    </source>
</evidence>
<keyword evidence="10" id="KW-0812">Transmembrane</keyword>
<gene>
    <name evidence="13" type="primary">rstB</name>
    <name evidence="13" type="ORF">PQU95_06630</name>
</gene>
<dbReference type="InterPro" id="IPR005467">
    <property type="entry name" value="His_kinase_dom"/>
</dbReference>
<keyword evidence="7" id="KW-0547">Nucleotide-binding</keyword>
<dbReference type="SUPFAM" id="SSF55874">
    <property type="entry name" value="ATPase domain of HSP90 chaperone/DNA topoisomerase II/histidine kinase"/>
    <property type="match status" value="1"/>
</dbReference>
<evidence type="ECO:0000256" key="6">
    <source>
        <dbReference type="ARBA" id="ARBA00022679"/>
    </source>
</evidence>
<dbReference type="PANTHER" id="PTHR44936:SF10">
    <property type="entry name" value="SENSOR PROTEIN RSTB"/>
    <property type="match status" value="1"/>
</dbReference>
<dbReference type="PROSITE" id="PS50885">
    <property type="entry name" value="HAMP"/>
    <property type="match status" value="1"/>
</dbReference>
<evidence type="ECO:0000256" key="2">
    <source>
        <dbReference type="ARBA" id="ARBA00004651"/>
    </source>
</evidence>
<dbReference type="InterPro" id="IPR003660">
    <property type="entry name" value="HAMP_dom"/>
</dbReference>
<dbReference type="Proteomes" id="UP001219956">
    <property type="component" value="Unassembled WGS sequence"/>
</dbReference>
<dbReference type="NCBIfam" id="NF007898">
    <property type="entry name" value="PRK10604.1"/>
    <property type="match status" value="1"/>
</dbReference>
<dbReference type="EC" id="2.7.13.3" evidence="3"/>
<keyword evidence="9" id="KW-0067">ATP-binding</keyword>
<dbReference type="InterPro" id="IPR036890">
    <property type="entry name" value="HATPase_C_sf"/>
</dbReference>
<evidence type="ECO:0000256" key="4">
    <source>
        <dbReference type="ARBA" id="ARBA00022475"/>
    </source>
</evidence>
<comment type="subcellular location">
    <subcellularLocation>
        <location evidence="2">Cell membrane</location>
        <topology evidence="2">Multi-pass membrane protein</topology>
    </subcellularLocation>
</comment>
<keyword evidence="10" id="KW-1133">Transmembrane helix</keyword>
<dbReference type="InterPro" id="IPR004358">
    <property type="entry name" value="Sig_transdc_His_kin-like_C"/>
</dbReference>